<protein>
    <submittedName>
        <fullName evidence="3">Transmembrane protein 225-like isoform X2</fullName>
    </submittedName>
</protein>
<gene>
    <name evidence="3" type="primary">TMEM225B</name>
</gene>
<dbReference type="Gene3D" id="1.20.140.150">
    <property type="match status" value="1"/>
</dbReference>
<dbReference type="AlphaFoldDB" id="A0A6P5ISM5"/>
<organism evidence="2 3">
    <name type="scientific">Phascolarctos cinereus</name>
    <name type="common">Koala</name>
    <dbReference type="NCBI Taxonomy" id="38626"/>
    <lineage>
        <taxon>Eukaryota</taxon>
        <taxon>Metazoa</taxon>
        <taxon>Chordata</taxon>
        <taxon>Craniata</taxon>
        <taxon>Vertebrata</taxon>
        <taxon>Euteleostomi</taxon>
        <taxon>Mammalia</taxon>
        <taxon>Metatheria</taxon>
        <taxon>Diprotodontia</taxon>
        <taxon>Phascolarctidae</taxon>
        <taxon>Phascolarctos</taxon>
    </lineage>
</organism>
<dbReference type="RefSeq" id="XP_020824058.1">
    <property type="nucleotide sequence ID" value="XM_020968399.1"/>
</dbReference>
<evidence type="ECO:0000256" key="1">
    <source>
        <dbReference type="SAM" id="Phobius"/>
    </source>
</evidence>
<dbReference type="Proteomes" id="UP000515140">
    <property type="component" value="Unplaced"/>
</dbReference>
<dbReference type="CTD" id="100289187"/>
<feature type="transmembrane region" description="Helical" evidence="1">
    <location>
        <begin position="45"/>
        <end position="66"/>
    </location>
</feature>
<keyword evidence="1" id="KW-0812">Transmembrane</keyword>
<name>A0A6P5ISM5_PHACI</name>
<proteinExistence type="predicted"/>
<keyword evidence="1" id="KW-1133">Transmembrane helix</keyword>
<sequence length="215" mass="24870">MKIVPHILKDEPSMKSSSWSLFPMYPIQIQYYVTKRNLLSLRLTAVILTTLSWLIMLVICIHPRWITLENSRKELWQNITLNFALWDNCVQCLNPNDLSVYLFLSRGIIFLNLVFTSLLILSMICSFRRIFSRVSRLDFVFSIANYVSGTICLKSHKYTWNISYLSPKDLFAKSEKQKRCGSSWQQSTASVIPQERTTSSAVINQDISITSILNS</sequence>
<feature type="transmembrane region" description="Helical" evidence="1">
    <location>
        <begin position="103"/>
        <end position="127"/>
    </location>
</feature>
<dbReference type="GeneID" id="110195569"/>
<evidence type="ECO:0000313" key="3">
    <source>
        <dbReference type="RefSeq" id="XP_020824058.1"/>
    </source>
</evidence>
<keyword evidence="1" id="KW-0472">Membrane</keyword>
<keyword evidence="2" id="KW-1185">Reference proteome</keyword>
<reference evidence="3" key="1">
    <citation type="submission" date="2025-08" db="UniProtKB">
        <authorList>
            <consortium name="RefSeq"/>
        </authorList>
    </citation>
    <scope>IDENTIFICATION</scope>
    <source>
        <tissue evidence="3">Spleen</tissue>
    </source>
</reference>
<evidence type="ECO:0000313" key="2">
    <source>
        <dbReference type="Proteomes" id="UP000515140"/>
    </source>
</evidence>
<accession>A0A6P5ISM5</accession>